<evidence type="ECO:0000256" key="5">
    <source>
        <dbReference type="PROSITE-ProRule" id="PRU00581"/>
    </source>
</evidence>
<keyword evidence="2 5" id="KW-0812">Transmembrane</keyword>
<feature type="domain" description="MARVEL" evidence="8">
    <location>
        <begin position="207"/>
        <end position="341"/>
    </location>
</feature>
<sequence length="379" mass="42900">MSPICSYVLAIKNFNFNFISHCDVFKSMKSKVKRPSSKELCSYGFNLWKDEGRSSGKEWRVRVCAQTLRCRLPLSSVAHRISERSRHVYLINFSTFIAGFALFFPKLNYRTILRRFLHSEQLDCLPMLRAEEPTERSDEPRESAVEIERVQVTEVGPQSPPVYETPAPSSPNGQQQQQQQKRRRQINMATRIQIIPDNRQGQLNTAFLATVPGVLKIAEIMLAFISFILAICSDRNSTTAAWAEHISFEAFIVVSGLLLGYVCFPHLTIKDEQTREGLIVVELLFYAINALLFFIAIWLMVHLSASWVTYGRGSAIIDAILCVALTILFAIETIQKVRAWRGENAPSSNIITSSRAVSESGRHYETDVELHKDPGPEVA</sequence>
<reference evidence="9 10" key="1">
    <citation type="submission" date="2014-11" db="EMBL/GenBank/DDBJ databases">
        <title>Genetic blueprint of the zoonotic pathogen Toxocara canis.</title>
        <authorList>
            <person name="Zhu X.-Q."/>
            <person name="Korhonen P.K."/>
            <person name="Cai H."/>
            <person name="Young N.D."/>
            <person name="Nejsum P."/>
            <person name="von Samson-Himmelstjerna G."/>
            <person name="Boag P.R."/>
            <person name="Tan P."/>
            <person name="Li Q."/>
            <person name="Min J."/>
            <person name="Yang Y."/>
            <person name="Wang X."/>
            <person name="Fang X."/>
            <person name="Hall R.S."/>
            <person name="Hofmann A."/>
            <person name="Sternberg P.W."/>
            <person name="Jex A.R."/>
            <person name="Gasser R.B."/>
        </authorList>
    </citation>
    <scope>NUCLEOTIDE SEQUENCE [LARGE SCALE GENOMIC DNA]</scope>
    <source>
        <strain evidence="9">PN_DK_2014</strain>
    </source>
</reference>
<feature type="transmembrane region" description="Helical" evidence="7">
    <location>
        <begin position="250"/>
        <end position="267"/>
    </location>
</feature>
<dbReference type="PROSITE" id="PS51225">
    <property type="entry name" value="MARVEL"/>
    <property type="match status" value="1"/>
</dbReference>
<dbReference type="PANTHER" id="PTHR22776:SF52">
    <property type="entry name" value="MARVEL DOMAIN-CONTAINING PROTEIN"/>
    <property type="match status" value="1"/>
</dbReference>
<protein>
    <recommendedName>
        <fullName evidence="8">MARVEL domain-containing protein</fullName>
    </recommendedName>
</protein>
<dbReference type="Proteomes" id="UP000031036">
    <property type="component" value="Unassembled WGS sequence"/>
</dbReference>
<keyword evidence="4 5" id="KW-0472">Membrane</keyword>
<dbReference type="EMBL" id="JPKZ01002916">
    <property type="protein sequence ID" value="KHN74395.1"/>
    <property type="molecule type" value="Genomic_DNA"/>
</dbReference>
<evidence type="ECO:0000256" key="6">
    <source>
        <dbReference type="SAM" id="MobiDB-lite"/>
    </source>
</evidence>
<feature type="transmembrane region" description="Helical" evidence="7">
    <location>
        <begin position="279"/>
        <end position="301"/>
    </location>
</feature>
<feature type="transmembrane region" description="Helical" evidence="7">
    <location>
        <begin position="87"/>
        <end position="105"/>
    </location>
</feature>
<dbReference type="InterPro" id="IPR008253">
    <property type="entry name" value="Marvel"/>
</dbReference>
<dbReference type="GO" id="GO:0016020">
    <property type="term" value="C:membrane"/>
    <property type="evidence" value="ECO:0007669"/>
    <property type="project" value="UniProtKB-SubCell"/>
</dbReference>
<proteinExistence type="predicted"/>
<dbReference type="OrthoDB" id="10028364at2759"/>
<keyword evidence="3 7" id="KW-1133">Transmembrane helix</keyword>
<evidence type="ECO:0000259" key="8">
    <source>
        <dbReference type="PROSITE" id="PS51225"/>
    </source>
</evidence>
<organism evidence="9 10">
    <name type="scientific">Toxocara canis</name>
    <name type="common">Canine roundworm</name>
    <dbReference type="NCBI Taxonomy" id="6265"/>
    <lineage>
        <taxon>Eukaryota</taxon>
        <taxon>Metazoa</taxon>
        <taxon>Ecdysozoa</taxon>
        <taxon>Nematoda</taxon>
        <taxon>Chromadorea</taxon>
        <taxon>Rhabditida</taxon>
        <taxon>Spirurina</taxon>
        <taxon>Ascaridomorpha</taxon>
        <taxon>Ascaridoidea</taxon>
        <taxon>Toxocaridae</taxon>
        <taxon>Toxocara</taxon>
    </lineage>
</organism>
<keyword evidence="10" id="KW-1185">Reference proteome</keyword>
<feature type="transmembrane region" description="Helical" evidence="7">
    <location>
        <begin position="206"/>
        <end position="230"/>
    </location>
</feature>
<evidence type="ECO:0000313" key="9">
    <source>
        <dbReference type="EMBL" id="KHN74395.1"/>
    </source>
</evidence>
<comment type="subcellular location">
    <subcellularLocation>
        <location evidence="1">Membrane</location>
        <topology evidence="1">Multi-pass membrane protein</topology>
    </subcellularLocation>
</comment>
<dbReference type="InterPro" id="IPR050578">
    <property type="entry name" value="MARVEL-CKLF_proteins"/>
</dbReference>
<dbReference type="Pfam" id="PF01284">
    <property type="entry name" value="MARVEL"/>
    <property type="match status" value="1"/>
</dbReference>
<feature type="region of interest" description="Disordered" evidence="6">
    <location>
        <begin position="157"/>
        <end position="183"/>
    </location>
</feature>
<name>A0A0B2UZY7_TOXCA</name>
<evidence type="ECO:0000256" key="4">
    <source>
        <dbReference type="ARBA" id="ARBA00023136"/>
    </source>
</evidence>
<accession>A0A0B2UZY7</accession>
<evidence type="ECO:0000256" key="7">
    <source>
        <dbReference type="SAM" id="Phobius"/>
    </source>
</evidence>
<dbReference type="AlphaFoldDB" id="A0A0B2UZY7"/>
<dbReference type="PANTHER" id="PTHR22776">
    <property type="entry name" value="MARVEL-CONTAINING POTENTIAL LIPID RAFT-ASSOCIATED PROTEIN"/>
    <property type="match status" value="1"/>
</dbReference>
<gene>
    <name evidence="9" type="ORF">Tcan_15858</name>
</gene>
<comment type="caution">
    <text evidence="9">The sequence shown here is derived from an EMBL/GenBank/DDBJ whole genome shotgun (WGS) entry which is preliminary data.</text>
</comment>
<feature type="transmembrane region" description="Helical" evidence="7">
    <location>
        <begin position="313"/>
        <end position="331"/>
    </location>
</feature>
<evidence type="ECO:0000256" key="1">
    <source>
        <dbReference type="ARBA" id="ARBA00004141"/>
    </source>
</evidence>
<evidence type="ECO:0000256" key="3">
    <source>
        <dbReference type="ARBA" id="ARBA00022989"/>
    </source>
</evidence>
<evidence type="ECO:0000313" key="10">
    <source>
        <dbReference type="Proteomes" id="UP000031036"/>
    </source>
</evidence>
<evidence type="ECO:0000256" key="2">
    <source>
        <dbReference type="ARBA" id="ARBA00022692"/>
    </source>
</evidence>